<dbReference type="AlphaFoldDB" id="A0A9D2SX42"/>
<keyword evidence="8" id="KW-0408">Iron</keyword>
<dbReference type="Gene3D" id="3.50.50.60">
    <property type="entry name" value="FAD/NAD(P)-binding domain"/>
    <property type="match status" value="1"/>
</dbReference>
<feature type="domain" description="FAD/NAD(P)-binding" evidence="11">
    <location>
        <begin position="385"/>
        <end position="636"/>
    </location>
</feature>
<dbReference type="Gene3D" id="3.40.50.720">
    <property type="entry name" value="NAD(P)-binding Rossmann-like Domain"/>
    <property type="match status" value="1"/>
</dbReference>
<keyword evidence="9" id="KW-0411">Iron-sulfur</keyword>
<evidence type="ECO:0000256" key="8">
    <source>
        <dbReference type="ARBA" id="ARBA00023004"/>
    </source>
</evidence>
<keyword evidence="5" id="KW-0288">FMN</keyword>
<dbReference type="SUPFAM" id="SSF51905">
    <property type="entry name" value="FAD/NAD(P)-binding domain"/>
    <property type="match status" value="1"/>
</dbReference>
<dbReference type="InterPro" id="IPR013785">
    <property type="entry name" value="Aldolase_TIM"/>
</dbReference>
<comment type="caution">
    <text evidence="12">The sequence shown here is derived from an EMBL/GenBank/DDBJ whole genome shotgun (WGS) entry which is preliminary data.</text>
</comment>
<feature type="domain" description="NADH:flavin oxidoreductase/NADH oxidase N-terminal" evidence="10">
    <location>
        <begin position="8"/>
        <end position="333"/>
    </location>
</feature>
<dbReference type="PANTHER" id="PTHR42917:SF2">
    <property type="entry name" value="2,4-DIENOYL-COA REDUCTASE [(2E)-ENOYL-COA-PRODUCING]"/>
    <property type="match status" value="1"/>
</dbReference>
<dbReference type="Proteomes" id="UP000823894">
    <property type="component" value="Unassembled WGS sequence"/>
</dbReference>
<dbReference type="InterPro" id="IPR036188">
    <property type="entry name" value="FAD/NAD-bd_sf"/>
</dbReference>
<evidence type="ECO:0000256" key="5">
    <source>
        <dbReference type="ARBA" id="ARBA00022643"/>
    </source>
</evidence>
<evidence type="ECO:0000259" key="11">
    <source>
        <dbReference type="Pfam" id="PF07992"/>
    </source>
</evidence>
<evidence type="ECO:0000256" key="6">
    <source>
        <dbReference type="ARBA" id="ARBA00022723"/>
    </source>
</evidence>
<dbReference type="Gene3D" id="3.20.20.70">
    <property type="entry name" value="Aldolase class I"/>
    <property type="match status" value="1"/>
</dbReference>
<dbReference type="SUPFAM" id="SSF51395">
    <property type="entry name" value="FMN-linked oxidoreductases"/>
    <property type="match status" value="1"/>
</dbReference>
<dbReference type="CDD" id="cd02803">
    <property type="entry name" value="OYE_like_FMN_family"/>
    <property type="match status" value="1"/>
</dbReference>
<keyword evidence="7" id="KW-0560">Oxidoreductase</keyword>
<dbReference type="GO" id="GO:0046872">
    <property type="term" value="F:metal ion binding"/>
    <property type="evidence" value="ECO:0007669"/>
    <property type="project" value="UniProtKB-KW"/>
</dbReference>
<dbReference type="Pfam" id="PF00724">
    <property type="entry name" value="Oxidored_FMN"/>
    <property type="match status" value="1"/>
</dbReference>
<gene>
    <name evidence="12" type="ORF">H9757_04735</name>
</gene>
<comment type="cofactor">
    <cofactor evidence="1">
        <name>FMN</name>
        <dbReference type="ChEBI" id="CHEBI:58210"/>
    </cofactor>
</comment>
<evidence type="ECO:0000259" key="10">
    <source>
        <dbReference type="Pfam" id="PF00724"/>
    </source>
</evidence>
<keyword evidence="6" id="KW-0479">Metal-binding</keyword>
<dbReference type="GO" id="GO:0016491">
    <property type="term" value="F:oxidoreductase activity"/>
    <property type="evidence" value="ECO:0007669"/>
    <property type="project" value="UniProtKB-KW"/>
</dbReference>
<dbReference type="EMBL" id="DWWK01000065">
    <property type="protein sequence ID" value="HJC38352.1"/>
    <property type="molecule type" value="Genomic_DNA"/>
</dbReference>
<evidence type="ECO:0000313" key="12">
    <source>
        <dbReference type="EMBL" id="HJC38352.1"/>
    </source>
</evidence>
<reference evidence="12" key="2">
    <citation type="submission" date="2021-04" db="EMBL/GenBank/DDBJ databases">
        <authorList>
            <person name="Gilroy R."/>
        </authorList>
    </citation>
    <scope>NUCLEOTIDE SEQUENCE</scope>
    <source>
        <strain evidence="12">ChiGjej1B1-1692</strain>
    </source>
</reference>
<comment type="similarity">
    <text evidence="3">In the N-terminal section; belongs to the NADH:flavin oxidoreductase/NADH oxidase family.</text>
</comment>
<proteinExistence type="inferred from homology"/>
<dbReference type="GO" id="GO:0051536">
    <property type="term" value="F:iron-sulfur cluster binding"/>
    <property type="evidence" value="ECO:0007669"/>
    <property type="project" value="UniProtKB-KW"/>
</dbReference>
<organism evidence="12 13">
    <name type="scientific">Candidatus Mediterraneibacter faecigallinarum</name>
    <dbReference type="NCBI Taxonomy" id="2838669"/>
    <lineage>
        <taxon>Bacteria</taxon>
        <taxon>Bacillati</taxon>
        <taxon>Bacillota</taxon>
        <taxon>Clostridia</taxon>
        <taxon>Lachnospirales</taxon>
        <taxon>Lachnospiraceae</taxon>
        <taxon>Mediterraneibacter</taxon>
    </lineage>
</organism>
<evidence type="ECO:0000256" key="2">
    <source>
        <dbReference type="ARBA" id="ARBA00001966"/>
    </source>
</evidence>
<evidence type="ECO:0000256" key="3">
    <source>
        <dbReference type="ARBA" id="ARBA00011048"/>
    </source>
</evidence>
<comment type="cofactor">
    <cofactor evidence="2">
        <name>[4Fe-4S] cluster</name>
        <dbReference type="ChEBI" id="CHEBI:49883"/>
    </cofactor>
</comment>
<evidence type="ECO:0000256" key="9">
    <source>
        <dbReference type="ARBA" id="ARBA00023014"/>
    </source>
</evidence>
<dbReference type="GO" id="GO:0010181">
    <property type="term" value="F:FMN binding"/>
    <property type="evidence" value="ECO:0007669"/>
    <property type="project" value="InterPro"/>
</dbReference>
<evidence type="ECO:0000313" key="13">
    <source>
        <dbReference type="Proteomes" id="UP000823894"/>
    </source>
</evidence>
<dbReference type="PRINTS" id="PR00469">
    <property type="entry name" value="PNDRDTASEII"/>
</dbReference>
<keyword evidence="4" id="KW-0285">Flavoprotein</keyword>
<dbReference type="InterPro" id="IPR051793">
    <property type="entry name" value="NADH:flavin_oxidoreductase"/>
</dbReference>
<dbReference type="PRINTS" id="PR00368">
    <property type="entry name" value="FADPNR"/>
</dbReference>
<evidence type="ECO:0000256" key="1">
    <source>
        <dbReference type="ARBA" id="ARBA00001917"/>
    </source>
</evidence>
<dbReference type="InterPro" id="IPR001155">
    <property type="entry name" value="OxRdtase_FMN_N"/>
</dbReference>
<dbReference type="InterPro" id="IPR023753">
    <property type="entry name" value="FAD/NAD-binding_dom"/>
</dbReference>
<evidence type="ECO:0000256" key="4">
    <source>
        <dbReference type="ARBA" id="ARBA00022630"/>
    </source>
</evidence>
<sequence length="668" mass="73820">MKKEYRHIFEPFTVRRMTLKNRIMMTPMGTNYGEQSGEMSFLHINYYEQRAKGGTGLIMVENASVDSPEGSNGTTQLRIDHDNYIPRLFKLTETVHKHGTCIGIQLNHAGASAQSARTNMQPVSASDIPSKAGGEIPRPLAKDEIMRIVKKYGEAAKRAQTAGFDTVEIHAGHSYLLSQFLSPLTNKRTDEFGGSAENRARFARLVMEEVRRQVGPHFPIFLRISADEFMEGGNTLDDCLDYLQYIQEEADVIDVSCGLNGSIQYQIDSNHFPDGWRSYMAKAVKEKYNKPCVTMGNIRDPHVAEDILARGDADLIGIGRGLIADPEWVNKVEFGDICDIRKCISCNIGCAGNRIGINRPIRCTINPAVAEGEDYKKHKINKPCNVVVIGGGTAGMEAACTAAEVGCTTFLIEKKPYLGGLAAEISKIPDKKRLSDFPNYMIHRTNKLKNLFAFTNMEADVSFIKSLKPNIIVNATGSSPLLPPIAGLHENLGKEGSHVYSILDMIEHVNNNDYPEDLTGKKVVVIGGGAVGLDVVEYFAPRGADVSIVEMMPIIGNGIDPVSKVDIITLMDKYGVKQMPNTALKEVRPDNFLVEADGEQKELPFDYGFVCLGMKAEHPVLQQIREAFEDDDSIEVVNIGDSVRARRIIDGTEEGRNILNTLEKRGYL</sequence>
<protein>
    <submittedName>
        <fullName evidence="12">NAD(P)/FAD-dependent oxidoreductase</fullName>
    </submittedName>
</protein>
<dbReference type="Pfam" id="PF07992">
    <property type="entry name" value="Pyr_redox_2"/>
    <property type="match status" value="1"/>
</dbReference>
<accession>A0A9D2SX42</accession>
<reference evidence="12" key="1">
    <citation type="journal article" date="2021" name="PeerJ">
        <title>Extensive microbial diversity within the chicken gut microbiome revealed by metagenomics and culture.</title>
        <authorList>
            <person name="Gilroy R."/>
            <person name="Ravi A."/>
            <person name="Getino M."/>
            <person name="Pursley I."/>
            <person name="Horton D.L."/>
            <person name="Alikhan N.F."/>
            <person name="Baker D."/>
            <person name="Gharbi K."/>
            <person name="Hall N."/>
            <person name="Watson M."/>
            <person name="Adriaenssens E.M."/>
            <person name="Foster-Nyarko E."/>
            <person name="Jarju S."/>
            <person name="Secka A."/>
            <person name="Antonio M."/>
            <person name="Oren A."/>
            <person name="Chaudhuri R.R."/>
            <person name="La Ragione R."/>
            <person name="Hildebrand F."/>
            <person name="Pallen M.J."/>
        </authorList>
    </citation>
    <scope>NUCLEOTIDE SEQUENCE</scope>
    <source>
        <strain evidence="12">ChiGjej1B1-1692</strain>
    </source>
</reference>
<evidence type="ECO:0000256" key="7">
    <source>
        <dbReference type="ARBA" id="ARBA00023002"/>
    </source>
</evidence>
<dbReference type="PANTHER" id="PTHR42917">
    <property type="entry name" value="2,4-DIENOYL-COA REDUCTASE"/>
    <property type="match status" value="1"/>
</dbReference>
<name>A0A9D2SX42_9FIRM</name>